<evidence type="ECO:0000256" key="3">
    <source>
        <dbReference type="ARBA" id="ARBA00023082"/>
    </source>
</evidence>
<evidence type="ECO:0000313" key="8">
    <source>
        <dbReference type="Proteomes" id="UP001207930"/>
    </source>
</evidence>
<dbReference type="PANTHER" id="PTHR43133:SF8">
    <property type="entry name" value="RNA POLYMERASE SIGMA FACTOR HI_1459-RELATED"/>
    <property type="match status" value="1"/>
</dbReference>
<evidence type="ECO:0000313" key="7">
    <source>
        <dbReference type="EMBL" id="MCW1883388.1"/>
    </source>
</evidence>
<comment type="caution">
    <text evidence="7">The sequence shown here is derived from an EMBL/GenBank/DDBJ whole genome shotgun (WGS) entry which is preliminary data.</text>
</comment>
<dbReference type="PANTHER" id="PTHR43133">
    <property type="entry name" value="RNA POLYMERASE ECF-TYPE SIGMA FACTO"/>
    <property type="match status" value="1"/>
</dbReference>
<proteinExistence type="inferred from homology"/>
<dbReference type="SUPFAM" id="SSF88946">
    <property type="entry name" value="Sigma2 domain of RNA polymerase sigma factors"/>
    <property type="match status" value="1"/>
</dbReference>
<dbReference type="InterPro" id="IPR036388">
    <property type="entry name" value="WH-like_DNA-bd_sf"/>
</dbReference>
<keyword evidence="8" id="KW-1185">Reference proteome</keyword>
<keyword evidence="5" id="KW-0804">Transcription</keyword>
<dbReference type="InterPro" id="IPR039425">
    <property type="entry name" value="RNA_pol_sigma-70-like"/>
</dbReference>
<dbReference type="InterPro" id="IPR013324">
    <property type="entry name" value="RNA_pol_sigma_r3/r4-like"/>
</dbReference>
<evidence type="ECO:0000256" key="1">
    <source>
        <dbReference type="ARBA" id="ARBA00010641"/>
    </source>
</evidence>
<gene>
    <name evidence="7" type="ORF">OKA04_01520</name>
</gene>
<dbReference type="RefSeq" id="WP_264499349.1">
    <property type="nucleotide sequence ID" value="NZ_JAPDDS010000001.1"/>
</dbReference>
<comment type="similarity">
    <text evidence="1">Belongs to the sigma-70 factor family. ECF subfamily.</text>
</comment>
<reference evidence="7 8" key="1">
    <citation type="submission" date="2022-10" db="EMBL/GenBank/DDBJ databases">
        <title>Luteolibacter flavescens strain MCCC 1K03193, whole genome shotgun sequencing project.</title>
        <authorList>
            <person name="Zhao G."/>
            <person name="Shen L."/>
        </authorList>
    </citation>
    <scope>NUCLEOTIDE SEQUENCE [LARGE SCALE GENOMIC DNA]</scope>
    <source>
        <strain evidence="7 8">MCCC 1K03193</strain>
    </source>
</reference>
<evidence type="ECO:0000259" key="6">
    <source>
        <dbReference type="Pfam" id="PF08281"/>
    </source>
</evidence>
<protein>
    <submittedName>
        <fullName evidence="7">Sigma-70 family RNA polymerase sigma factor</fullName>
    </submittedName>
</protein>
<dbReference type="SUPFAM" id="SSF88659">
    <property type="entry name" value="Sigma3 and sigma4 domains of RNA polymerase sigma factors"/>
    <property type="match status" value="1"/>
</dbReference>
<dbReference type="Pfam" id="PF08281">
    <property type="entry name" value="Sigma70_r4_2"/>
    <property type="match status" value="1"/>
</dbReference>
<keyword evidence="3" id="KW-0731">Sigma factor</keyword>
<evidence type="ECO:0000256" key="4">
    <source>
        <dbReference type="ARBA" id="ARBA00023125"/>
    </source>
</evidence>
<keyword evidence="2" id="KW-0805">Transcription regulation</keyword>
<organism evidence="7 8">
    <name type="scientific">Luteolibacter flavescens</name>
    <dbReference type="NCBI Taxonomy" id="1859460"/>
    <lineage>
        <taxon>Bacteria</taxon>
        <taxon>Pseudomonadati</taxon>
        <taxon>Verrucomicrobiota</taxon>
        <taxon>Verrucomicrobiia</taxon>
        <taxon>Verrucomicrobiales</taxon>
        <taxon>Verrucomicrobiaceae</taxon>
        <taxon>Luteolibacter</taxon>
    </lineage>
</organism>
<accession>A0ABT3FIK6</accession>
<dbReference type="NCBIfam" id="TIGR02937">
    <property type="entry name" value="sigma70-ECF"/>
    <property type="match status" value="1"/>
</dbReference>
<keyword evidence="4" id="KW-0238">DNA-binding</keyword>
<evidence type="ECO:0000256" key="2">
    <source>
        <dbReference type="ARBA" id="ARBA00023015"/>
    </source>
</evidence>
<dbReference type="CDD" id="cd06171">
    <property type="entry name" value="Sigma70_r4"/>
    <property type="match status" value="1"/>
</dbReference>
<dbReference type="Gene3D" id="1.10.10.10">
    <property type="entry name" value="Winged helix-like DNA-binding domain superfamily/Winged helix DNA-binding domain"/>
    <property type="match status" value="1"/>
</dbReference>
<sequence length="158" mass="17877">MASPTQDWNDWLAENAARFLLFARQQTRCEHDAEDVLQESLVESWQRAGGRPDAPLVFATIRRRAIDLGRSNDRRVVREQESSELFSPAGSDREAAEMLAHELRRLPPEQRDVLTLKFWGGLTFAEVAATLEIPQGTAASRYRLALESLRETLTPSLT</sequence>
<dbReference type="Proteomes" id="UP001207930">
    <property type="component" value="Unassembled WGS sequence"/>
</dbReference>
<dbReference type="InterPro" id="IPR013325">
    <property type="entry name" value="RNA_pol_sigma_r2"/>
</dbReference>
<dbReference type="Gene3D" id="1.10.1740.10">
    <property type="match status" value="1"/>
</dbReference>
<feature type="domain" description="RNA polymerase sigma factor 70 region 4 type 2" evidence="6">
    <location>
        <begin position="97"/>
        <end position="149"/>
    </location>
</feature>
<evidence type="ECO:0000256" key="5">
    <source>
        <dbReference type="ARBA" id="ARBA00023163"/>
    </source>
</evidence>
<dbReference type="EMBL" id="JAPDDS010000001">
    <property type="protein sequence ID" value="MCW1883388.1"/>
    <property type="molecule type" value="Genomic_DNA"/>
</dbReference>
<name>A0ABT3FIK6_9BACT</name>
<dbReference type="InterPro" id="IPR014284">
    <property type="entry name" value="RNA_pol_sigma-70_dom"/>
</dbReference>
<dbReference type="InterPro" id="IPR013249">
    <property type="entry name" value="RNA_pol_sigma70_r4_t2"/>
</dbReference>